<dbReference type="RefSeq" id="WP_005044321.1">
    <property type="nucleotide sequence ID" value="NZ_AOME01000070.1"/>
</dbReference>
<feature type="domain" description="CBS" evidence="3">
    <location>
        <begin position="9"/>
        <end position="66"/>
    </location>
</feature>
<name>M0MYG0_9EURY</name>
<dbReference type="SUPFAM" id="SSF54631">
    <property type="entry name" value="CBS-domain pair"/>
    <property type="match status" value="1"/>
</dbReference>
<dbReference type="InterPro" id="IPR046342">
    <property type="entry name" value="CBS_dom_sf"/>
</dbReference>
<proteinExistence type="predicted"/>
<dbReference type="PANTHER" id="PTHR43080">
    <property type="entry name" value="CBS DOMAIN-CONTAINING PROTEIN CBSX3, MITOCHONDRIAL"/>
    <property type="match status" value="1"/>
</dbReference>
<dbReference type="PROSITE" id="PS51371">
    <property type="entry name" value="CBS"/>
    <property type="match status" value="2"/>
</dbReference>
<dbReference type="STRING" id="1227456.C450_13837"/>
<keyword evidence="1 2" id="KW-0129">CBS domain</keyword>
<dbReference type="CDD" id="cd04586">
    <property type="entry name" value="CBS_pair_BON_assoc"/>
    <property type="match status" value="1"/>
</dbReference>
<gene>
    <name evidence="4" type="ORF">C450_13837</name>
</gene>
<evidence type="ECO:0000256" key="2">
    <source>
        <dbReference type="PROSITE-ProRule" id="PRU00703"/>
    </source>
</evidence>
<sequence>MSLRARDIMTTDVKTVRPDEDVSDVLTRLARASFNGFPVVDDENHVVGIVTQGDLVDLFQPSDRTLWIPIGFPPFISSIDYAVDISWNDLDVGIDLAKHAGKPIRSVMTADVVTVIPDDDLDRVLELLADENRDINRLPVIEGERLVGIIAREDLLRTLRDERELAS</sequence>
<feature type="domain" description="CBS" evidence="3">
    <location>
        <begin position="108"/>
        <end position="165"/>
    </location>
</feature>
<dbReference type="Proteomes" id="UP000011625">
    <property type="component" value="Unassembled WGS sequence"/>
</dbReference>
<dbReference type="SMART" id="SM00116">
    <property type="entry name" value="CBS"/>
    <property type="match status" value="2"/>
</dbReference>
<reference evidence="4 5" key="1">
    <citation type="journal article" date="2014" name="PLoS Genet.">
        <title>Phylogenetically driven sequencing of extremely halophilic archaea reveals strategies for static and dynamic osmo-response.</title>
        <authorList>
            <person name="Becker E.A."/>
            <person name="Seitzer P.M."/>
            <person name="Tritt A."/>
            <person name="Larsen D."/>
            <person name="Krusor M."/>
            <person name="Yao A.I."/>
            <person name="Wu D."/>
            <person name="Madern D."/>
            <person name="Eisen J.A."/>
            <person name="Darling A.E."/>
            <person name="Facciotti M.T."/>
        </authorList>
    </citation>
    <scope>NUCLEOTIDE SEQUENCE [LARGE SCALE GENOMIC DNA]</scope>
    <source>
        <strain evidence="4 5">DSM 8989</strain>
    </source>
</reference>
<evidence type="ECO:0000313" key="4">
    <source>
        <dbReference type="EMBL" id="EMA50762.1"/>
    </source>
</evidence>
<dbReference type="PATRIC" id="fig|1227456.3.peg.2801"/>
<organism evidence="4 5">
    <name type="scientific">Halococcus salifodinae DSM 8989</name>
    <dbReference type="NCBI Taxonomy" id="1227456"/>
    <lineage>
        <taxon>Archaea</taxon>
        <taxon>Methanobacteriati</taxon>
        <taxon>Methanobacteriota</taxon>
        <taxon>Stenosarchaea group</taxon>
        <taxon>Halobacteria</taxon>
        <taxon>Halobacteriales</taxon>
        <taxon>Halococcaceae</taxon>
        <taxon>Halococcus</taxon>
    </lineage>
</organism>
<dbReference type="OrthoDB" id="43333at2157"/>
<dbReference type="InterPro" id="IPR000644">
    <property type="entry name" value="CBS_dom"/>
</dbReference>
<evidence type="ECO:0000256" key="1">
    <source>
        <dbReference type="ARBA" id="ARBA00023122"/>
    </source>
</evidence>
<dbReference type="AlphaFoldDB" id="M0MYG0"/>
<dbReference type="PANTHER" id="PTHR43080:SF2">
    <property type="entry name" value="CBS DOMAIN-CONTAINING PROTEIN"/>
    <property type="match status" value="1"/>
</dbReference>
<dbReference type="Gene3D" id="3.10.580.10">
    <property type="entry name" value="CBS-domain"/>
    <property type="match status" value="1"/>
</dbReference>
<evidence type="ECO:0000313" key="5">
    <source>
        <dbReference type="Proteomes" id="UP000011625"/>
    </source>
</evidence>
<evidence type="ECO:0000259" key="3">
    <source>
        <dbReference type="PROSITE" id="PS51371"/>
    </source>
</evidence>
<comment type="caution">
    <text evidence="4">The sequence shown here is derived from an EMBL/GenBank/DDBJ whole genome shotgun (WGS) entry which is preliminary data.</text>
</comment>
<dbReference type="InterPro" id="IPR051257">
    <property type="entry name" value="Diverse_CBS-Domain"/>
</dbReference>
<dbReference type="Pfam" id="PF00571">
    <property type="entry name" value="CBS"/>
    <property type="match status" value="2"/>
</dbReference>
<accession>M0MYG0</accession>
<dbReference type="EMBL" id="AOME01000070">
    <property type="protein sequence ID" value="EMA50762.1"/>
    <property type="molecule type" value="Genomic_DNA"/>
</dbReference>
<protein>
    <submittedName>
        <fullName evidence="4">Cbs-domain-containing membrane protein</fullName>
    </submittedName>
</protein>
<keyword evidence="5" id="KW-1185">Reference proteome</keyword>